<dbReference type="RefSeq" id="WP_261497669.1">
    <property type="nucleotide sequence ID" value="NZ_JAOCQF010000006.1"/>
</dbReference>
<comment type="caution">
    <text evidence="1">The sequence shown here is derived from an EMBL/GenBank/DDBJ whole genome shotgun (WGS) entry which is preliminary data.</text>
</comment>
<reference evidence="2" key="1">
    <citation type="submission" date="2023-07" db="EMBL/GenBank/DDBJ databases">
        <title>Defluviimonas sediminis sp. nov., isolated from mangrove sediment.</title>
        <authorList>
            <person name="Liu L."/>
            <person name="Li J."/>
            <person name="Huang Y."/>
            <person name="Pan J."/>
            <person name="Li M."/>
        </authorList>
    </citation>
    <scope>NUCLEOTIDE SEQUENCE [LARGE SCALE GENOMIC DNA]</scope>
    <source>
        <strain evidence="2">FT324</strain>
    </source>
</reference>
<protein>
    <submittedName>
        <fullName evidence="1">Uncharacterized protein</fullName>
    </submittedName>
</protein>
<evidence type="ECO:0000313" key="2">
    <source>
        <dbReference type="Proteomes" id="UP001205601"/>
    </source>
</evidence>
<gene>
    <name evidence="1" type="ORF">N5I32_19770</name>
</gene>
<dbReference type="EMBL" id="JAOCQF010000006">
    <property type="protein sequence ID" value="MCT8331761.1"/>
    <property type="molecule type" value="Genomic_DNA"/>
</dbReference>
<evidence type="ECO:0000313" key="1">
    <source>
        <dbReference type="EMBL" id="MCT8331761.1"/>
    </source>
</evidence>
<keyword evidence="2" id="KW-1185">Reference proteome</keyword>
<accession>A0ABT2NS73</accession>
<name>A0ABT2NS73_9RHOB</name>
<sequence length="126" mass="12402">MATAGTGTVNKSGRPVAATAVGLGAALAELEQAAPGVAVGIRIVGHDNRVRRLGNAAMNAALAGGVVFDRCCILADLVNGQSYQRLSVVVSEPAAGLGIGARIALVATGLEVLNQLDNLGSASVAA</sequence>
<proteinExistence type="predicted"/>
<organism evidence="1 2">
    <name type="scientific">Albidovulum sediminis</name>
    <dbReference type="NCBI Taxonomy" id="3066345"/>
    <lineage>
        <taxon>Bacteria</taxon>
        <taxon>Pseudomonadati</taxon>
        <taxon>Pseudomonadota</taxon>
        <taxon>Alphaproteobacteria</taxon>
        <taxon>Rhodobacterales</taxon>
        <taxon>Paracoccaceae</taxon>
        <taxon>Albidovulum</taxon>
    </lineage>
</organism>
<dbReference type="Proteomes" id="UP001205601">
    <property type="component" value="Unassembled WGS sequence"/>
</dbReference>